<name>A0A974CNW8_XENLA</name>
<dbReference type="Proteomes" id="UP000694892">
    <property type="component" value="Chromosome 6L"/>
</dbReference>
<sequence length="109" mass="12275">MRWNLQQLHVRLMVLFPKALDSDISVKLPVFRVTTWPPFALGNIVLATSVFWGKSILFLSSGVQALLVYCFPPFSFLHFLVNASMILNPVCGCIYLELSFKPPPAFSLT</sequence>
<keyword evidence="1" id="KW-0812">Transmembrane</keyword>
<dbReference type="EMBL" id="CM004476">
    <property type="protein sequence ID" value="OCT76854.1"/>
    <property type="molecule type" value="Genomic_DNA"/>
</dbReference>
<evidence type="ECO:0000313" key="2">
    <source>
        <dbReference type="EMBL" id="OCT76854.1"/>
    </source>
</evidence>
<evidence type="ECO:0000256" key="1">
    <source>
        <dbReference type="SAM" id="Phobius"/>
    </source>
</evidence>
<organism evidence="2 3">
    <name type="scientific">Xenopus laevis</name>
    <name type="common">African clawed frog</name>
    <dbReference type="NCBI Taxonomy" id="8355"/>
    <lineage>
        <taxon>Eukaryota</taxon>
        <taxon>Metazoa</taxon>
        <taxon>Chordata</taxon>
        <taxon>Craniata</taxon>
        <taxon>Vertebrata</taxon>
        <taxon>Euteleostomi</taxon>
        <taxon>Amphibia</taxon>
        <taxon>Batrachia</taxon>
        <taxon>Anura</taxon>
        <taxon>Pipoidea</taxon>
        <taxon>Pipidae</taxon>
        <taxon>Xenopodinae</taxon>
        <taxon>Xenopus</taxon>
        <taxon>Xenopus</taxon>
    </lineage>
</organism>
<protein>
    <submittedName>
        <fullName evidence="2">Uncharacterized protein</fullName>
    </submittedName>
</protein>
<dbReference type="AlphaFoldDB" id="A0A974CNW8"/>
<gene>
    <name evidence="2" type="ORF">XELAEV_18032057mg</name>
</gene>
<keyword evidence="1" id="KW-0472">Membrane</keyword>
<keyword evidence="1" id="KW-1133">Transmembrane helix</keyword>
<reference evidence="3" key="1">
    <citation type="journal article" date="2016" name="Nature">
        <title>Genome evolution in the allotetraploid frog Xenopus laevis.</title>
        <authorList>
            <person name="Session A.M."/>
            <person name="Uno Y."/>
            <person name="Kwon T."/>
            <person name="Chapman J.A."/>
            <person name="Toyoda A."/>
            <person name="Takahashi S."/>
            <person name="Fukui A."/>
            <person name="Hikosaka A."/>
            <person name="Suzuki A."/>
            <person name="Kondo M."/>
            <person name="van Heeringen S.J."/>
            <person name="Quigley I."/>
            <person name="Heinz S."/>
            <person name="Ogino H."/>
            <person name="Ochi H."/>
            <person name="Hellsten U."/>
            <person name="Lyons J.B."/>
            <person name="Simakov O."/>
            <person name="Putnam N."/>
            <person name="Stites J."/>
            <person name="Kuroki Y."/>
            <person name="Tanaka T."/>
            <person name="Michiue T."/>
            <person name="Watanabe M."/>
            <person name="Bogdanovic O."/>
            <person name="Lister R."/>
            <person name="Georgiou G."/>
            <person name="Paranjpe S.S."/>
            <person name="van Kruijsbergen I."/>
            <person name="Shu S."/>
            <person name="Carlson J."/>
            <person name="Kinoshita T."/>
            <person name="Ohta Y."/>
            <person name="Mawaribuchi S."/>
            <person name="Jenkins J."/>
            <person name="Grimwood J."/>
            <person name="Schmutz J."/>
            <person name="Mitros T."/>
            <person name="Mozaffari S.V."/>
            <person name="Suzuki Y."/>
            <person name="Haramoto Y."/>
            <person name="Yamamoto T.S."/>
            <person name="Takagi C."/>
            <person name="Heald R."/>
            <person name="Miller K."/>
            <person name="Haudenschild C."/>
            <person name="Kitzman J."/>
            <person name="Nakayama T."/>
            <person name="Izutsu Y."/>
            <person name="Robert J."/>
            <person name="Fortriede J."/>
            <person name="Burns K."/>
            <person name="Lotay V."/>
            <person name="Karimi K."/>
            <person name="Yasuoka Y."/>
            <person name="Dichmann D.S."/>
            <person name="Flajnik M.F."/>
            <person name="Houston D.W."/>
            <person name="Shendure J."/>
            <person name="DuPasquier L."/>
            <person name="Vize P.D."/>
            <person name="Zorn A.M."/>
            <person name="Ito M."/>
            <person name="Marcotte E.M."/>
            <person name="Wallingford J.B."/>
            <person name="Ito Y."/>
            <person name="Asashima M."/>
            <person name="Ueno N."/>
            <person name="Matsuda Y."/>
            <person name="Veenstra G.J."/>
            <person name="Fujiyama A."/>
            <person name="Harland R.M."/>
            <person name="Taira M."/>
            <person name="Rokhsar D.S."/>
        </authorList>
    </citation>
    <scope>NUCLEOTIDE SEQUENCE [LARGE SCALE GENOMIC DNA]</scope>
    <source>
        <strain evidence="3">J</strain>
    </source>
</reference>
<accession>A0A974CNW8</accession>
<feature type="transmembrane region" description="Helical" evidence="1">
    <location>
        <begin position="39"/>
        <end position="59"/>
    </location>
</feature>
<proteinExistence type="predicted"/>
<evidence type="ECO:0000313" key="3">
    <source>
        <dbReference type="Proteomes" id="UP000694892"/>
    </source>
</evidence>
<feature type="transmembrane region" description="Helical" evidence="1">
    <location>
        <begin position="66"/>
        <end position="87"/>
    </location>
</feature>